<dbReference type="EMBL" id="MFGL01000028">
    <property type="protein sequence ID" value="OGF40224.1"/>
    <property type="molecule type" value="Genomic_DNA"/>
</dbReference>
<organism evidence="3 4">
    <name type="scientific">Candidatus Falkowbacteria bacterium RIFOXYC2_FULL_47_12</name>
    <dbReference type="NCBI Taxonomy" id="1798004"/>
    <lineage>
        <taxon>Bacteria</taxon>
        <taxon>Candidatus Falkowiibacteriota</taxon>
    </lineage>
</organism>
<dbReference type="PANTHER" id="PTHR36303">
    <property type="entry name" value="2',3'-CYCLIC-NUCLEOTIDE 2'-PHOSPHODIESTERASE"/>
    <property type="match status" value="1"/>
</dbReference>
<dbReference type="GO" id="GO:0046872">
    <property type="term" value="F:metal ion binding"/>
    <property type="evidence" value="ECO:0007669"/>
    <property type="project" value="UniProtKB-KW"/>
</dbReference>
<dbReference type="Proteomes" id="UP000177939">
    <property type="component" value="Unassembled WGS sequence"/>
</dbReference>
<keyword evidence="2" id="KW-0479">Metal-binding</keyword>
<gene>
    <name evidence="3" type="ORF">A2477_01495</name>
</gene>
<reference evidence="3 4" key="1">
    <citation type="journal article" date="2016" name="Nat. Commun.">
        <title>Thousands of microbial genomes shed light on interconnected biogeochemical processes in an aquifer system.</title>
        <authorList>
            <person name="Anantharaman K."/>
            <person name="Brown C.T."/>
            <person name="Hug L.A."/>
            <person name="Sharon I."/>
            <person name="Castelle C.J."/>
            <person name="Probst A.J."/>
            <person name="Thomas B.C."/>
            <person name="Singh A."/>
            <person name="Wilkins M.J."/>
            <person name="Karaoz U."/>
            <person name="Brodie E.L."/>
            <person name="Williams K.H."/>
            <person name="Hubbard S.S."/>
            <person name="Banfield J.F."/>
        </authorList>
    </citation>
    <scope>NUCLEOTIDE SEQUENCE [LARGE SCALE GENOMIC DNA]</scope>
</reference>
<dbReference type="InterPro" id="IPR029052">
    <property type="entry name" value="Metallo-depent_PP-like"/>
</dbReference>
<name>A0A1F5TN17_9BACT</name>
<dbReference type="GO" id="GO:0004113">
    <property type="term" value="F:2',3'-cyclic-nucleotide 3'-phosphodiesterase activity"/>
    <property type="evidence" value="ECO:0007669"/>
    <property type="project" value="TreeGrafter"/>
</dbReference>
<proteinExistence type="predicted"/>
<dbReference type="PANTHER" id="PTHR36303:SF1">
    <property type="entry name" value="2',3'-CYCLIC-NUCLEOTIDE 2'-PHOSPHODIESTERASE"/>
    <property type="match status" value="1"/>
</dbReference>
<feature type="binding site" evidence="2">
    <location>
        <position position="8"/>
    </location>
    <ligand>
        <name>Fe cation</name>
        <dbReference type="ChEBI" id="CHEBI:24875"/>
        <label>1</label>
    </ligand>
</feature>
<dbReference type="InterPro" id="IPR005235">
    <property type="entry name" value="YmdB-like"/>
</dbReference>
<feature type="binding site" evidence="2">
    <location>
        <position position="67"/>
    </location>
    <ligand>
        <name>Fe cation</name>
        <dbReference type="ChEBI" id="CHEBI:24875"/>
        <label>2</label>
    </ligand>
</feature>
<protein>
    <recommendedName>
        <fullName evidence="5">Metallophosphoesterase</fullName>
    </recommendedName>
</protein>
<evidence type="ECO:0000256" key="2">
    <source>
        <dbReference type="PIRSR" id="PIRSR004789-51"/>
    </source>
</evidence>
<evidence type="ECO:0008006" key="5">
    <source>
        <dbReference type="Google" id="ProtNLM"/>
    </source>
</evidence>
<evidence type="ECO:0000256" key="1">
    <source>
        <dbReference type="PIRSR" id="PIRSR004789-50"/>
    </source>
</evidence>
<feature type="binding site" evidence="2">
    <location>
        <position position="153"/>
    </location>
    <ligand>
        <name>Fe cation</name>
        <dbReference type="ChEBI" id="CHEBI:24875"/>
        <label>2</label>
    </ligand>
</feature>
<dbReference type="SUPFAM" id="SSF56300">
    <property type="entry name" value="Metallo-dependent phosphatases"/>
    <property type="match status" value="1"/>
</dbReference>
<comment type="caution">
    <text evidence="3">The sequence shown here is derived from an EMBL/GenBank/DDBJ whole genome shotgun (WGS) entry which is preliminary data.</text>
</comment>
<feature type="binding site" evidence="2">
    <location>
        <position position="39"/>
    </location>
    <ligand>
        <name>Fe cation</name>
        <dbReference type="ChEBI" id="CHEBI:24875"/>
        <label>2</label>
    </ligand>
</feature>
<evidence type="ECO:0000313" key="3">
    <source>
        <dbReference type="EMBL" id="OGF40224.1"/>
    </source>
</evidence>
<dbReference type="PIRSF" id="PIRSF004789">
    <property type="entry name" value="DR1281"/>
    <property type="match status" value="1"/>
</dbReference>
<feature type="binding site" evidence="2">
    <location>
        <position position="39"/>
    </location>
    <ligand>
        <name>Fe cation</name>
        <dbReference type="ChEBI" id="CHEBI:24875"/>
        <label>1</label>
    </ligand>
</feature>
<accession>A0A1F5TN17</accession>
<dbReference type="Gene3D" id="3.60.21.10">
    <property type="match status" value="1"/>
</dbReference>
<dbReference type="AlphaFoldDB" id="A0A1F5TN17"/>
<feature type="binding site" evidence="2">
    <location>
        <position position="40"/>
    </location>
    <ligand>
        <name>Fe cation</name>
        <dbReference type="ChEBI" id="CHEBI:24875"/>
        <label>1</label>
    </ligand>
</feature>
<feature type="binding site" evidence="2">
    <location>
        <position position="180"/>
    </location>
    <ligand>
        <name>Fe cation</name>
        <dbReference type="ChEBI" id="CHEBI:24875"/>
        <label>1</label>
    </ligand>
</feature>
<sequence length="266" mass="28964">MTILFIGDIVGSLGREAVKKILPKLRKQHSPDLVIANAENLAHGKGVTADTLQEMRAAGIDYFTGGNHIFAKKGFEQLLTGDNSVLLRPANYPPSTPGAGEKMIAINQNNILLINLMGRVFFREHLDCPFRAFDAILKKYEGEKFAAVIVDFHAEATSEKNAFRFYADGRAGAIIGTHTHIPTADERVSKNGTAYITDVGAVMARDSVLGVQRDIIIKNFLTQIPQTHEFPTAGIAEFNAVLITLDAQTGKAAGIKRIYKTVTVAE</sequence>
<feature type="active site" description="Proton donor" evidence="1">
    <location>
        <position position="68"/>
    </location>
</feature>
<feature type="binding site" evidence="2">
    <location>
        <position position="178"/>
    </location>
    <ligand>
        <name>Fe cation</name>
        <dbReference type="ChEBI" id="CHEBI:24875"/>
        <label>2</label>
    </ligand>
</feature>
<dbReference type="Pfam" id="PF13277">
    <property type="entry name" value="YmdB"/>
    <property type="match status" value="1"/>
</dbReference>
<evidence type="ECO:0000313" key="4">
    <source>
        <dbReference type="Proteomes" id="UP000177939"/>
    </source>
</evidence>